<dbReference type="OrthoDB" id="9797528at2"/>
<dbReference type="eggNOG" id="COG2079">
    <property type="taxonomic scope" value="Bacteria"/>
</dbReference>
<evidence type="ECO:0000259" key="3">
    <source>
        <dbReference type="Pfam" id="PF19305"/>
    </source>
</evidence>
<dbReference type="Pfam" id="PF03972">
    <property type="entry name" value="MmgE_PrpD_N"/>
    <property type="match status" value="1"/>
</dbReference>
<dbReference type="InterPro" id="IPR042183">
    <property type="entry name" value="MmgE/PrpD_sf_1"/>
</dbReference>
<dbReference type="Gene3D" id="1.10.4100.10">
    <property type="entry name" value="2-methylcitrate dehydratase PrpD"/>
    <property type="match status" value="1"/>
</dbReference>
<dbReference type="PANTHER" id="PTHR16943">
    <property type="entry name" value="2-METHYLCITRATE DEHYDRATASE-RELATED"/>
    <property type="match status" value="1"/>
</dbReference>
<dbReference type="AlphaFoldDB" id="A0A0T6LWL9"/>
<evidence type="ECO:0000259" key="2">
    <source>
        <dbReference type="Pfam" id="PF03972"/>
    </source>
</evidence>
<keyword evidence="5" id="KW-1185">Reference proteome</keyword>
<evidence type="ECO:0000313" key="4">
    <source>
        <dbReference type="EMBL" id="KRV50453.1"/>
    </source>
</evidence>
<dbReference type="InterPro" id="IPR005656">
    <property type="entry name" value="MmgE_PrpD"/>
</dbReference>
<feature type="domain" description="MmgE/PrpD C-terminal" evidence="3">
    <location>
        <begin position="256"/>
        <end position="362"/>
    </location>
</feature>
<proteinExistence type="inferred from homology"/>
<dbReference type="Pfam" id="PF19305">
    <property type="entry name" value="MmgE_PrpD_C"/>
    <property type="match status" value="1"/>
</dbReference>
<evidence type="ECO:0000256" key="1">
    <source>
        <dbReference type="ARBA" id="ARBA00006174"/>
    </source>
</evidence>
<comment type="caution">
    <text evidence="4">The sequence shown here is derived from an EMBL/GenBank/DDBJ whole genome shotgun (WGS) entry which is preliminary data.</text>
</comment>
<sequence>MTLTEELAAWASALRPDDIPDDVLETAKNQILSQFAAIRAGAEHPLGRKVIKAFGEPLQRDPRGSAYVLAGLGSWLHFDDTAYAGHLSNSTVTVPVAYARSQGLDGAGLLTAVVAANECAARVTASTTLGPFRGQSATHTHVTGAVIGRLWGERAPVRQWVDALGLGFGLPPRTVPVGFLGGDAKVFSASTPVQVGLDACAAAAAGFRGSPDIIEHREGFLSRFATTPLPDAVAAGLGTRWHTRTTSFKVHPGGPGMDAAIDCGLEIHREIGSVRARDVAELVVDTSLYTVLVNRQAGAYRQGADSPVSALVFSLGYTLATALLTGQLTWRDFAPEGVSDQERWALADRMVVNLDERMTRDTFRCEVPFGEALRQAGPRGRDWLRAFGARWRGDGQWLVDLVGDPDPPSADFSTARKVTGARVSVRLTDGWEVTRELHMPVGAVGSCDGPAMSRLVREKFLGTGGSSEVADAVAVLEKATPTEVAEVLSAALA</sequence>
<dbReference type="InterPro" id="IPR042188">
    <property type="entry name" value="MmgE/PrpD_sf_2"/>
</dbReference>
<dbReference type="Proteomes" id="UP000050867">
    <property type="component" value="Unassembled WGS sequence"/>
</dbReference>
<dbReference type="InterPro" id="IPR036148">
    <property type="entry name" value="MmgE/PrpD_sf"/>
</dbReference>
<accession>A0A0T6LWL9</accession>
<reference evidence="4 5" key="1">
    <citation type="submission" date="2015-10" db="EMBL/GenBank/DDBJ databases">
        <title>Draft genome sequence of pyrrolomycin-producing Streptomyces vitaminophilus.</title>
        <authorList>
            <person name="Graham D.E."/>
            <person name="Mahan K.M."/>
            <person name="Klingeman D.M."/>
            <person name="Hettich R.L."/>
            <person name="Parry R.J."/>
        </authorList>
    </citation>
    <scope>NUCLEOTIDE SEQUENCE [LARGE SCALE GENOMIC DNA]</scope>
    <source>
        <strain evidence="4 5">ATCC 31673</strain>
    </source>
</reference>
<dbReference type="SUPFAM" id="SSF103378">
    <property type="entry name" value="2-methylcitrate dehydratase PrpD"/>
    <property type="match status" value="1"/>
</dbReference>
<dbReference type="InterPro" id="IPR045337">
    <property type="entry name" value="MmgE_PrpD_C"/>
</dbReference>
<dbReference type="EMBL" id="LLZU01000005">
    <property type="protein sequence ID" value="KRV50453.1"/>
    <property type="molecule type" value="Genomic_DNA"/>
</dbReference>
<dbReference type="GO" id="GO:0016829">
    <property type="term" value="F:lyase activity"/>
    <property type="evidence" value="ECO:0007669"/>
    <property type="project" value="InterPro"/>
</dbReference>
<dbReference type="RefSeq" id="WP_018381677.1">
    <property type="nucleotide sequence ID" value="NZ_LLZU01000005.1"/>
</dbReference>
<feature type="domain" description="MmgE/PrpD N-terminal" evidence="2">
    <location>
        <begin position="5"/>
        <end position="227"/>
    </location>
</feature>
<name>A0A0T6LWL9_WENVI</name>
<dbReference type="Gene3D" id="3.30.1330.120">
    <property type="entry name" value="2-methylcitrate dehydratase PrpD"/>
    <property type="match status" value="1"/>
</dbReference>
<dbReference type="PANTHER" id="PTHR16943:SF8">
    <property type="entry name" value="2-METHYLCITRATE DEHYDRATASE"/>
    <property type="match status" value="1"/>
</dbReference>
<organism evidence="4 5">
    <name type="scientific">Wenjunlia vitaminophila</name>
    <name type="common">Streptomyces vitaminophilus</name>
    <dbReference type="NCBI Taxonomy" id="76728"/>
    <lineage>
        <taxon>Bacteria</taxon>
        <taxon>Bacillati</taxon>
        <taxon>Actinomycetota</taxon>
        <taxon>Actinomycetes</taxon>
        <taxon>Kitasatosporales</taxon>
        <taxon>Streptomycetaceae</taxon>
        <taxon>Wenjunlia</taxon>
    </lineage>
</organism>
<gene>
    <name evidence="4" type="ORF">AQ490_15315</name>
</gene>
<protein>
    <submittedName>
        <fullName evidence="4">VlmK-like protein</fullName>
    </submittedName>
</protein>
<dbReference type="InterPro" id="IPR045336">
    <property type="entry name" value="MmgE_PrpD_N"/>
</dbReference>
<comment type="similarity">
    <text evidence="1">Belongs to the PrpD family.</text>
</comment>
<dbReference type="STRING" id="76728.AQ490_15315"/>
<evidence type="ECO:0000313" key="5">
    <source>
        <dbReference type="Proteomes" id="UP000050867"/>
    </source>
</evidence>